<dbReference type="EMBL" id="JAERKF010000001">
    <property type="protein sequence ID" value="MBS1009426.1"/>
    <property type="molecule type" value="Genomic_DNA"/>
</dbReference>
<dbReference type="InterPro" id="IPR035903">
    <property type="entry name" value="HesB-like_dom_sf"/>
</dbReference>
<protein>
    <submittedName>
        <fullName evidence="2">Iron-sulfur cluster biosynthesis family protein</fullName>
    </submittedName>
</protein>
<reference evidence="2" key="2">
    <citation type="submission" date="2020-12" db="EMBL/GenBank/DDBJ databases">
        <authorList>
            <person name="Mcmullen J.G."/>
        </authorList>
    </citation>
    <scope>NUCLEOTIDE SEQUENCE</scope>
    <source>
        <strain evidence="2">Dm-2019-70</strain>
    </source>
</reference>
<evidence type="ECO:0000313" key="2">
    <source>
        <dbReference type="EMBL" id="MBS1009426.1"/>
    </source>
</evidence>
<evidence type="ECO:0000313" key="4">
    <source>
        <dbReference type="Proteomes" id="UP000217918"/>
    </source>
</evidence>
<evidence type="ECO:0000259" key="1">
    <source>
        <dbReference type="Pfam" id="PF01521"/>
    </source>
</evidence>
<dbReference type="Gene3D" id="2.60.300.12">
    <property type="entry name" value="HesB-like domain"/>
    <property type="match status" value="1"/>
</dbReference>
<accession>A0A0C1MDC7</accession>
<dbReference type="InterPro" id="IPR000361">
    <property type="entry name" value="ATAP_core_dom"/>
</dbReference>
<proteinExistence type="predicted"/>
<feature type="domain" description="Core" evidence="1">
    <location>
        <begin position="1"/>
        <end position="112"/>
    </location>
</feature>
<organism evidence="2 5">
    <name type="scientific">Levilactobacillus brevis</name>
    <name type="common">Lactobacillus brevis</name>
    <dbReference type="NCBI Taxonomy" id="1580"/>
    <lineage>
        <taxon>Bacteria</taxon>
        <taxon>Bacillati</taxon>
        <taxon>Bacillota</taxon>
        <taxon>Bacilli</taxon>
        <taxon>Lactobacillales</taxon>
        <taxon>Lactobacillaceae</taxon>
        <taxon>Levilactobacillus</taxon>
    </lineage>
</organism>
<dbReference type="RefSeq" id="WP_021742642.1">
    <property type="nucleotide sequence ID" value="NZ_CAKMAP010000002.1"/>
</dbReference>
<dbReference type="Proteomes" id="UP000217918">
    <property type="component" value="Unassembled WGS sequence"/>
</dbReference>
<dbReference type="EMBL" id="NVYO01000001">
    <property type="protein sequence ID" value="PBQ23638.1"/>
    <property type="molecule type" value="Genomic_DNA"/>
</dbReference>
<dbReference type="Pfam" id="PF01521">
    <property type="entry name" value="Fe-S_biosyn"/>
    <property type="match status" value="1"/>
</dbReference>
<dbReference type="SUPFAM" id="SSF89360">
    <property type="entry name" value="HesB-like domain"/>
    <property type="match status" value="1"/>
</dbReference>
<dbReference type="Proteomes" id="UP000676478">
    <property type="component" value="Unassembled WGS sequence"/>
</dbReference>
<evidence type="ECO:0000313" key="3">
    <source>
        <dbReference type="EMBL" id="PBQ23638.1"/>
    </source>
</evidence>
<gene>
    <name evidence="3" type="ORF">CNR29_06290</name>
    <name evidence="2" type="ORF">JK167_01090</name>
</gene>
<name>A0A0C1MDC7_LEVBR</name>
<dbReference type="AlphaFoldDB" id="A0A0C1MDC7"/>
<evidence type="ECO:0000313" key="5">
    <source>
        <dbReference type="Proteomes" id="UP000676478"/>
    </source>
</evidence>
<sequence>MELEIDAAVQAKLLPKLGPDKRVLLSYNDGVGPYSHHGLIALQVDFQIVIIAADMPMTDYEASLTTNLGTWYVKGYSTSLLDERMRLTLNTTYGTIQLSGNEMIDDNVEIVDASHNV</sequence>
<comment type="caution">
    <text evidence="2">The sequence shown here is derived from an EMBL/GenBank/DDBJ whole genome shotgun (WGS) entry which is preliminary data.</text>
</comment>
<reference evidence="2" key="3">
    <citation type="submission" date="2022-09" db="EMBL/GenBank/DDBJ databases">
        <title>Genome-inferred correspondence between phylogeny and metabolic traits in the wild Drosophila gut microbiome.</title>
        <authorList>
            <person name="Bueno E."/>
            <person name="Blow F."/>
            <person name="Douglas A.E."/>
        </authorList>
    </citation>
    <scope>NUCLEOTIDE SEQUENCE</scope>
    <source>
        <strain evidence="2">Dm-2019-70</strain>
    </source>
</reference>
<reference evidence="3 4" key="1">
    <citation type="submission" date="2017-09" db="EMBL/GenBank/DDBJ databases">
        <title>Genome sequence of Lactobacillus brevis D7.</title>
        <authorList>
            <person name="Kwon M.-S."/>
            <person name="Lim S.K."/>
            <person name="Choi H.-J."/>
        </authorList>
    </citation>
    <scope>NUCLEOTIDE SEQUENCE [LARGE SCALE GENOMIC DNA]</scope>
    <source>
        <strain evidence="3 4">D7</strain>
    </source>
</reference>
<dbReference type="GeneID" id="56992911"/>
<dbReference type="OrthoDB" id="2361502at2"/>